<keyword evidence="2" id="KW-0489">Methyltransferase</keyword>
<dbReference type="Gene3D" id="2.20.25.10">
    <property type="match status" value="1"/>
</dbReference>
<dbReference type="AlphaFoldDB" id="A0A5B9VVY4"/>
<dbReference type="RefSeq" id="WP_148591929.1">
    <property type="nucleotide sequence ID" value="NZ_CP042997.1"/>
</dbReference>
<evidence type="ECO:0000259" key="1">
    <source>
        <dbReference type="Pfam" id="PF08241"/>
    </source>
</evidence>
<name>A0A5B9VVY4_9BACT</name>
<keyword evidence="2" id="KW-0808">Transferase</keyword>
<dbReference type="SUPFAM" id="SSF53335">
    <property type="entry name" value="S-adenosyl-L-methionine-dependent methyltransferases"/>
    <property type="match status" value="1"/>
</dbReference>
<dbReference type="Proteomes" id="UP000324233">
    <property type="component" value="Chromosome"/>
</dbReference>
<dbReference type="CDD" id="cd02440">
    <property type="entry name" value="AdoMet_MTases"/>
    <property type="match status" value="1"/>
</dbReference>
<feature type="domain" description="Methyltransferase type 11" evidence="1">
    <location>
        <begin position="113"/>
        <end position="205"/>
    </location>
</feature>
<dbReference type="InterPro" id="IPR050508">
    <property type="entry name" value="Methyltransf_Superfamily"/>
</dbReference>
<keyword evidence="3" id="KW-1185">Reference proteome</keyword>
<dbReference type="InterPro" id="IPR013216">
    <property type="entry name" value="Methyltransf_11"/>
</dbReference>
<dbReference type="SUPFAM" id="SSF158997">
    <property type="entry name" value="Trm112p-like"/>
    <property type="match status" value="1"/>
</dbReference>
<dbReference type="Pfam" id="PF03966">
    <property type="entry name" value="Trm112p"/>
    <property type="match status" value="1"/>
</dbReference>
<dbReference type="OrthoDB" id="253007at2"/>
<dbReference type="EC" id="2.1.1.-" evidence="2"/>
<dbReference type="GO" id="GO:0008757">
    <property type="term" value="F:S-adenosylmethionine-dependent methyltransferase activity"/>
    <property type="evidence" value="ECO:0007669"/>
    <property type="project" value="InterPro"/>
</dbReference>
<protein>
    <submittedName>
        <fullName evidence="2">Phthiotriol/phenolphthiotriol dimycocerosates methyltransferase</fullName>
        <ecNumber evidence="2">2.1.1.-</ecNumber>
    </submittedName>
</protein>
<reference evidence="2 3" key="1">
    <citation type="submission" date="2019-08" db="EMBL/GenBank/DDBJ databases">
        <title>Deep-cultivation of Planctomycetes and their phenomic and genomic characterization uncovers novel biology.</title>
        <authorList>
            <person name="Wiegand S."/>
            <person name="Jogler M."/>
            <person name="Boedeker C."/>
            <person name="Pinto D."/>
            <person name="Vollmers J."/>
            <person name="Rivas-Marin E."/>
            <person name="Kohn T."/>
            <person name="Peeters S.H."/>
            <person name="Heuer A."/>
            <person name="Rast P."/>
            <person name="Oberbeckmann S."/>
            <person name="Bunk B."/>
            <person name="Jeske O."/>
            <person name="Meyerdierks A."/>
            <person name="Storesund J.E."/>
            <person name="Kallscheuer N."/>
            <person name="Luecker S."/>
            <person name="Lage O.M."/>
            <person name="Pohl T."/>
            <person name="Merkel B.J."/>
            <person name="Hornburger P."/>
            <person name="Mueller R.-W."/>
            <person name="Bruemmer F."/>
            <person name="Labrenz M."/>
            <person name="Spormann A.M."/>
            <person name="Op den Camp H."/>
            <person name="Overmann J."/>
            <person name="Amann R."/>
            <person name="Jetten M.S.M."/>
            <person name="Mascher T."/>
            <person name="Medema M.H."/>
            <person name="Devos D.P."/>
            <person name="Kaster A.-K."/>
            <person name="Ovreas L."/>
            <person name="Rohde M."/>
            <person name="Galperin M.Y."/>
            <person name="Jogler C."/>
        </authorList>
    </citation>
    <scope>NUCLEOTIDE SEQUENCE [LARGE SCALE GENOMIC DNA]</scope>
    <source>
        <strain evidence="2 3">OJF2</strain>
    </source>
</reference>
<dbReference type="GO" id="GO:0032259">
    <property type="term" value="P:methylation"/>
    <property type="evidence" value="ECO:0007669"/>
    <property type="project" value="UniProtKB-KW"/>
</dbReference>
<accession>A0A5B9VVY4</accession>
<dbReference type="PANTHER" id="PTHR42912">
    <property type="entry name" value="METHYLTRANSFERASE"/>
    <property type="match status" value="1"/>
</dbReference>
<dbReference type="KEGG" id="agv:OJF2_10950"/>
<dbReference type="EMBL" id="CP042997">
    <property type="protein sequence ID" value="QEH32616.1"/>
    <property type="molecule type" value="Genomic_DNA"/>
</dbReference>
<proteinExistence type="predicted"/>
<evidence type="ECO:0000313" key="3">
    <source>
        <dbReference type="Proteomes" id="UP000324233"/>
    </source>
</evidence>
<dbReference type="Pfam" id="PF08241">
    <property type="entry name" value="Methyltransf_11"/>
    <property type="match status" value="1"/>
</dbReference>
<dbReference type="InterPro" id="IPR029063">
    <property type="entry name" value="SAM-dependent_MTases_sf"/>
</dbReference>
<organism evidence="2 3">
    <name type="scientific">Aquisphaera giovannonii</name>
    <dbReference type="NCBI Taxonomy" id="406548"/>
    <lineage>
        <taxon>Bacteria</taxon>
        <taxon>Pseudomonadati</taxon>
        <taxon>Planctomycetota</taxon>
        <taxon>Planctomycetia</taxon>
        <taxon>Isosphaerales</taxon>
        <taxon>Isosphaeraceae</taxon>
        <taxon>Aquisphaera</taxon>
    </lineage>
</organism>
<evidence type="ECO:0000313" key="2">
    <source>
        <dbReference type="EMBL" id="QEH32616.1"/>
    </source>
</evidence>
<dbReference type="Gene3D" id="3.40.50.150">
    <property type="entry name" value="Vaccinia Virus protein VP39"/>
    <property type="match status" value="1"/>
</dbReference>
<gene>
    <name evidence="2" type="ORF">OJF2_10950</name>
</gene>
<dbReference type="InterPro" id="IPR005651">
    <property type="entry name" value="Trm112-like"/>
</dbReference>
<sequence>MSTIPEELAATSPWDHDLDLLRCPRCAAGLAPDSEASLGCAGCGERYPIRDGILIVKGQSDENNRVAQEFYDSPLWPKFRFWEKFTWWCNGGERRARNQVLKHLPQQPGLNLLDVAVGDGVYLPWMPADWNVTGIDVTWSQLEACRRREVAPAVRLIQGEAESLPFPDGAFDAVLSIGAFNYFNDPEGSLREMVRVSRPGATIVISDEMPNLTDRMLGHKIGLPGLDNWIISRMMHLGDAFTEMVERYRKLDIRGIAAKVLPGMEYHEVWRGVGYVLVGRVPR</sequence>